<comment type="subcellular location">
    <subcellularLocation>
        <location evidence="2">Chromosome</location>
    </subcellularLocation>
    <subcellularLocation>
        <location evidence="1">Nucleus</location>
    </subcellularLocation>
</comment>
<evidence type="ECO:0000256" key="2">
    <source>
        <dbReference type="ARBA" id="ARBA00004286"/>
    </source>
</evidence>
<reference evidence="10 11" key="1">
    <citation type="journal article" date="2014" name="Agronomy (Basel)">
        <title>A Draft Genome Sequence for Ensete ventricosum, the Drought-Tolerant Tree Against Hunger.</title>
        <authorList>
            <person name="Harrison J."/>
            <person name="Moore K.A."/>
            <person name="Paszkiewicz K."/>
            <person name="Jones T."/>
            <person name="Grant M."/>
            <person name="Ambacheew D."/>
            <person name="Muzemil S."/>
            <person name="Studholme D.J."/>
        </authorList>
    </citation>
    <scope>NUCLEOTIDE SEQUENCE [LARGE SCALE GENOMIC DNA]</scope>
</reference>
<keyword evidence="7" id="KW-0539">Nucleus</keyword>
<evidence type="ECO:0000313" key="11">
    <source>
        <dbReference type="Proteomes" id="UP000287651"/>
    </source>
</evidence>
<keyword evidence="5" id="KW-0808">Transferase</keyword>
<feature type="domain" description="Post-SET" evidence="9">
    <location>
        <begin position="118"/>
        <end position="134"/>
    </location>
</feature>
<dbReference type="InterPro" id="IPR050777">
    <property type="entry name" value="SET2_Histone-Lys_MeTrsfase"/>
</dbReference>
<dbReference type="Gene3D" id="2.170.270.10">
    <property type="entry name" value="SET domain"/>
    <property type="match status" value="1"/>
</dbReference>
<dbReference type="GO" id="GO:0032259">
    <property type="term" value="P:methylation"/>
    <property type="evidence" value="ECO:0007669"/>
    <property type="project" value="UniProtKB-KW"/>
</dbReference>
<dbReference type="GO" id="GO:0005634">
    <property type="term" value="C:nucleus"/>
    <property type="evidence" value="ECO:0007669"/>
    <property type="project" value="UniProtKB-SubCell"/>
</dbReference>
<name>A0A426YZ94_ENSVE</name>
<dbReference type="AlphaFoldDB" id="A0A426YZ94"/>
<keyword evidence="6" id="KW-0949">S-adenosyl-L-methionine</keyword>
<evidence type="ECO:0000256" key="3">
    <source>
        <dbReference type="ARBA" id="ARBA00022454"/>
    </source>
</evidence>
<organism evidence="10 11">
    <name type="scientific">Ensete ventricosum</name>
    <name type="common">Abyssinian banana</name>
    <name type="synonym">Musa ensete</name>
    <dbReference type="NCBI Taxonomy" id="4639"/>
    <lineage>
        <taxon>Eukaryota</taxon>
        <taxon>Viridiplantae</taxon>
        <taxon>Streptophyta</taxon>
        <taxon>Embryophyta</taxon>
        <taxon>Tracheophyta</taxon>
        <taxon>Spermatophyta</taxon>
        <taxon>Magnoliopsida</taxon>
        <taxon>Liliopsida</taxon>
        <taxon>Zingiberales</taxon>
        <taxon>Musaceae</taxon>
        <taxon>Ensete</taxon>
    </lineage>
</organism>
<dbReference type="PANTHER" id="PTHR22884">
    <property type="entry name" value="SET DOMAIN PROTEINS"/>
    <property type="match status" value="1"/>
</dbReference>
<proteinExistence type="predicted"/>
<evidence type="ECO:0000256" key="4">
    <source>
        <dbReference type="ARBA" id="ARBA00022603"/>
    </source>
</evidence>
<dbReference type="PROSITE" id="PS50868">
    <property type="entry name" value="POST_SET"/>
    <property type="match status" value="1"/>
</dbReference>
<keyword evidence="3" id="KW-0158">Chromosome</keyword>
<keyword evidence="4" id="KW-0489">Methyltransferase</keyword>
<evidence type="ECO:0000259" key="9">
    <source>
        <dbReference type="PROSITE" id="PS50868"/>
    </source>
</evidence>
<sequence length="342" mass="37240">MCSSHCCRGIGLQLPPPLMDTYEASFALDVIVCSFLRCRCRCPKTVSTEGRRKKKREKKNLESGVALCPHDPSSTNDFFSPRGEKERGDIHTGLSKDGIGLGEELTFDYNYVRVFGAAAKKCVCGSSVCRGYIGSDPLDAEVIVQDDSDDEILEPVMAHEDNEKALDIDVSLSYANDVVEKDSDSSIKNKVQLDDSPLISSESEAHQQSSYDVNPLSITSNGLDKGTISRSISEIQLSENCSRSLDDVHNKETSTVQPSLTVIDPISGTALKSVLASNIIDEQQIVSKPCLAKSSPSNHIIRKSKLSAKAKPPQKAKRSHWRSANAQFVGGNNFLLHPAVVL</sequence>
<dbReference type="EMBL" id="AMZH03009347">
    <property type="protein sequence ID" value="RRT57057.1"/>
    <property type="molecule type" value="Genomic_DNA"/>
</dbReference>
<dbReference type="GO" id="GO:0008168">
    <property type="term" value="F:methyltransferase activity"/>
    <property type="evidence" value="ECO:0007669"/>
    <property type="project" value="UniProtKB-KW"/>
</dbReference>
<evidence type="ECO:0000256" key="7">
    <source>
        <dbReference type="ARBA" id="ARBA00023242"/>
    </source>
</evidence>
<comment type="caution">
    <text evidence="10">The sequence shown here is derived from an EMBL/GenBank/DDBJ whole genome shotgun (WGS) entry which is preliminary data.</text>
</comment>
<evidence type="ECO:0000256" key="1">
    <source>
        <dbReference type="ARBA" id="ARBA00004123"/>
    </source>
</evidence>
<evidence type="ECO:0000256" key="5">
    <source>
        <dbReference type="ARBA" id="ARBA00022679"/>
    </source>
</evidence>
<evidence type="ECO:0000313" key="10">
    <source>
        <dbReference type="EMBL" id="RRT57057.1"/>
    </source>
</evidence>
<dbReference type="InterPro" id="IPR046341">
    <property type="entry name" value="SET_dom_sf"/>
</dbReference>
<gene>
    <name evidence="10" type="ORF">B296_00047482</name>
</gene>
<protein>
    <recommendedName>
        <fullName evidence="9">Post-SET domain-containing protein</fullName>
    </recommendedName>
</protein>
<evidence type="ECO:0000256" key="6">
    <source>
        <dbReference type="ARBA" id="ARBA00022691"/>
    </source>
</evidence>
<dbReference type="GO" id="GO:0005694">
    <property type="term" value="C:chromosome"/>
    <property type="evidence" value="ECO:0007669"/>
    <property type="project" value="UniProtKB-SubCell"/>
</dbReference>
<dbReference type="SUPFAM" id="SSF82199">
    <property type="entry name" value="SET domain"/>
    <property type="match status" value="1"/>
</dbReference>
<dbReference type="InterPro" id="IPR003616">
    <property type="entry name" value="Post-SET_dom"/>
</dbReference>
<evidence type="ECO:0000256" key="8">
    <source>
        <dbReference type="SAM" id="MobiDB-lite"/>
    </source>
</evidence>
<accession>A0A426YZ94</accession>
<dbReference type="Proteomes" id="UP000287651">
    <property type="component" value="Unassembled WGS sequence"/>
</dbReference>
<feature type="region of interest" description="Disordered" evidence="8">
    <location>
        <begin position="69"/>
        <end position="92"/>
    </location>
</feature>